<dbReference type="EMBL" id="FUZA01000017">
    <property type="protein sequence ID" value="SKC20261.1"/>
    <property type="molecule type" value="Genomic_DNA"/>
</dbReference>
<keyword evidence="4" id="KW-1134">Transmembrane beta strand</keyword>
<evidence type="ECO:0000256" key="5">
    <source>
        <dbReference type="ARBA" id="ARBA00022692"/>
    </source>
</evidence>
<keyword evidence="7" id="KW-0998">Cell outer membrane</keyword>
<gene>
    <name evidence="8" type="ORF">SAMN05660293_05621</name>
</gene>
<dbReference type="PANTHER" id="PTHR30026">
    <property type="entry name" value="OUTER MEMBRANE PROTEIN TOLC"/>
    <property type="match status" value="1"/>
</dbReference>
<dbReference type="Pfam" id="PF02321">
    <property type="entry name" value="OEP"/>
    <property type="match status" value="1"/>
</dbReference>
<dbReference type="GO" id="GO:1990281">
    <property type="term" value="C:efflux pump complex"/>
    <property type="evidence" value="ECO:0007669"/>
    <property type="project" value="TreeGrafter"/>
</dbReference>
<dbReference type="GO" id="GO:0015288">
    <property type="term" value="F:porin activity"/>
    <property type="evidence" value="ECO:0007669"/>
    <property type="project" value="TreeGrafter"/>
</dbReference>
<dbReference type="PANTHER" id="PTHR30026:SF20">
    <property type="entry name" value="OUTER MEMBRANE PROTEIN TOLC"/>
    <property type="match status" value="1"/>
</dbReference>
<evidence type="ECO:0000256" key="4">
    <source>
        <dbReference type="ARBA" id="ARBA00022452"/>
    </source>
</evidence>
<dbReference type="AlphaFoldDB" id="A0A1T5HIA1"/>
<evidence type="ECO:0000256" key="7">
    <source>
        <dbReference type="ARBA" id="ARBA00023237"/>
    </source>
</evidence>
<comment type="subcellular location">
    <subcellularLocation>
        <location evidence="1">Cell outer membrane</location>
    </subcellularLocation>
</comment>
<accession>A0A1T5HIA1</accession>
<comment type="similarity">
    <text evidence="2">Belongs to the outer membrane factor (OMF) (TC 1.B.17) family.</text>
</comment>
<dbReference type="InterPro" id="IPR003423">
    <property type="entry name" value="OMP_efflux"/>
</dbReference>
<keyword evidence="3" id="KW-0813">Transport</keyword>
<reference evidence="9" key="1">
    <citation type="submission" date="2017-02" db="EMBL/GenBank/DDBJ databases">
        <authorList>
            <person name="Varghese N."/>
            <person name="Submissions S."/>
        </authorList>
    </citation>
    <scope>NUCLEOTIDE SEQUENCE [LARGE SCALE GENOMIC DNA]</scope>
    <source>
        <strain evidence="9">DSM 22270</strain>
    </source>
</reference>
<dbReference type="RefSeq" id="WP_082218041.1">
    <property type="nucleotide sequence ID" value="NZ_FUZA01000017.1"/>
</dbReference>
<dbReference type="SUPFAM" id="SSF56954">
    <property type="entry name" value="Outer membrane efflux proteins (OEP)"/>
    <property type="match status" value="1"/>
</dbReference>
<dbReference type="GO" id="GO:0009279">
    <property type="term" value="C:cell outer membrane"/>
    <property type="evidence" value="ECO:0007669"/>
    <property type="project" value="UniProtKB-SubCell"/>
</dbReference>
<dbReference type="Gene3D" id="1.20.1600.10">
    <property type="entry name" value="Outer membrane efflux proteins (OEP)"/>
    <property type="match status" value="1"/>
</dbReference>
<evidence type="ECO:0000256" key="1">
    <source>
        <dbReference type="ARBA" id="ARBA00004442"/>
    </source>
</evidence>
<name>A0A1T5HIA1_9BACT</name>
<dbReference type="OrthoDB" id="581172at2"/>
<evidence type="ECO:0000256" key="6">
    <source>
        <dbReference type="ARBA" id="ARBA00023136"/>
    </source>
</evidence>
<dbReference type="STRING" id="651661.SAMN05660293_05621"/>
<keyword evidence="9" id="KW-1185">Reference proteome</keyword>
<evidence type="ECO:0000256" key="2">
    <source>
        <dbReference type="ARBA" id="ARBA00007613"/>
    </source>
</evidence>
<organism evidence="8 9">
    <name type="scientific">Dyadobacter psychrophilus</name>
    <dbReference type="NCBI Taxonomy" id="651661"/>
    <lineage>
        <taxon>Bacteria</taxon>
        <taxon>Pseudomonadati</taxon>
        <taxon>Bacteroidota</taxon>
        <taxon>Cytophagia</taxon>
        <taxon>Cytophagales</taxon>
        <taxon>Spirosomataceae</taxon>
        <taxon>Dyadobacter</taxon>
    </lineage>
</organism>
<evidence type="ECO:0000313" key="8">
    <source>
        <dbReference type="EMBL" id="SKC20261.1"/>
    </source>
</evidence>
<dbReference type="Proteomes" id="UP000190897">
    <property type="component" value="Unassembled WGS sequence"/>
</dbReference>
<dbReference type="InterPro" id="IPR051906">
    <property type="entry name" value="TolC-like"/>
</dbReference>
<evidence type="ECO:0000313" key="9">
    <source>
        <dbReference type="Proteomes" id="UP000190897"/>
    </source>
</evidence>
<keyword evidence="6" id="KW-0472">Membrane</keyword>
<dbReference type="GO" id="GO:0015562">
    <property type="term" value="F:efflux transmembrane transporter activity"/>
    <property type="evidence" value="ECO:0007669"/>
    <property type="project" value="InterPro"/>
</dbReference>
<evidence type="ECO:0000256" key="3">
    <source>
        <dbReference type="ARBA" id="ARBA00022448"/>
    </source>
</evidence>
<sequence>MRSLAIQLGLLVGLTVLTPAKSQDSTKTLNAAQVMELVRKFHPVAIQAGIHIDKAQADLLIARGGFDPILGAYVSRKRFEGTNYYNATSPEITIPTWYGIEVHSGVDNYTGERLDPTITKGQSAFLGVSVPLARDLVMDKRRAFLKQARIFRSLADTEQKLVLNDLLMDTMDAYWQWVGYYNQSLIVKANVEINTQRLDFVRKSLLNGERAAIDTIETLAQLQSFQYQQNQYQLEFRNAGLRLSAFLWNDAGEPFTLPEAVVPPADWDNEQNIKDFELDLSSLLLTAAQTHPEMRSYDFKLRALDIEKKLKFQQLLPKADFRYNHLSKGYNALASAGEYAIFDNNYQYGFKFEIPLRLSAGRGEYKKAQLKIQETRLGRMQKQLELEVKVRQYYNEFNALRQQISLQNLNYANYQQLVKAEEVRFSNGESSLFLINSRENKALEARQKLIELKTKYFKIAYALQWSAGLLD</sequence>
<keyword evidence="5" id="KW-0812">Transmembrane</keyword>
<proteinExistence type="inferred from homology"/>
<protein>
    <submittedName>
        <fullName evidence="8">Outer membrane protein TolC</fullName>
    </submittedName>
</protein>